<evidence type="ECO:0000313" key="2">
    <source>
        <dbReference type="Proteomes" id="UP001066276"/>
    </source>
</evidence>
<evidence type="ECO:0000313" key="1">
    <source>
        <dbReference type="EMBL" id="KAJ1192392.1"/>
    </source>
</evidence>
<dbReference type="AlphaFoldDB" id="A0AAV7UXH1"/>
<name>A0AAV7UXH1_PLEWA</name>
<gene>
    <name evidence="1" type="ORF">NDU88_001699</name>
</gene>
<comment type="caution">
    <text evidence="1">The sequence shown here is derived from an EMBL/GenBank/DDBJ whole genome shotgun (WGS) entry which is preliminary data.</text>
</comment>
<sequence length="97" mass="11031">MSEKKMQKVLQLLEEAGHRDLAPASPHRSAGSLLLWQPEVWQQQWRLASLSEERGGEPCRHDIAFRALHVSGVDNDIAMLCLVHNGDSMGWSRMRIE</sequence>
<dbReference type="Proteomes" id="UP001066276">
    <property type="component" value="Chromosome 2_2"/>
</dbReference>
<dbReference type="EMBL" id="JANPWB010000004">
    <property type="protein sequence ID" value="KAJ1192392.1"/>
    <property type="molecule type" value="Genomic_DNA"/>
</dbReference>
<reference evidence="1" key="1">
    <citation type="journal article" date="2022" name="bioRxiv">
        <title>Sequencing and chromosome-scale assembly of the giantPleurodeles waltlgenome.</title>
        <authorList>
            <person name="Brown T."/>
            <person name="Elewa A."/>
            <person name="Iarovenko S."/>
            <person name="Subramanian E."/>
            <person name="Araus A.J."/>
            <person name="Petzold A."/>
            <person name="Susuki M."/>
            <person name="Suzuki K.-i.T."/>
            <person name="Hayashi T."/>
            <person name="Toyoda A."/>
            <person name="Oliveira C."/>
            <person name="Osipova E."/>
            <person name="Leigh N.D."/>
            <person name="Simon A."/>
            <person name="Yun M.H."/>
        </authorList>
    </citation>
    <scope>NUCLEOTIDE SEQUENCE</scope>
    <source>
        <strain evidence="1">20211129_DDA</strain>
        <tissue evidence="1">Liver</tissue>
    </source>
</reference>
<accession>A0AAV7UXH1</accession>
<organism evidence="1 2">
    <name type="scientific">Pleurodeles waltl</name>
    <name type="common">Iberian ribbed newt</name>
    <dbReference type="NCBI Taxonomy" id="8319"/>
    <lineage>
        <taxon>Eukaryota</taxon>
        <taxon>Metazoa</taxon>
        <taxon>Chordata</taxon>
        <taxon>Craniata</taxon>
        <taxon>Vertebrata</taxon>
        <taxon>Euteleostomi</taxon>
        <taxon>Amphibia</taxon>
        <taxon>Batrachia</taxon>
        <taxon>Caudata</taxon>
        <taxon>Salamandroidea</taxon>
        <taxon>Salamandridae</taxon>
        <taxon>Pleurodelinae</taxon>
        <taxon>Pleurodeles</taxon>
    </lineage>
</organism>
<protein>
    <submittedName>
        <fullName evidence="1">Uncharacterized protein</fullName>
    </submittedName>
</protein>
<keyword evidence="2" id="KW-1185">Reference proteome</keyword>
<proteinExistence type="predicted"/>